<name>A0A6P8DM81_PUNGR</name>
<evidence type="ECO:0000313" key="13">
    <source>
        <dbReference type="RefSeq" id="XP_031395506.1"/>
    </source>
</evidence>
<keyword evidence="10" id="KW-1185">Reference proteome</keyword>
<organism evidence="10 12">
    <name type="scientific">Punica granatum</name>
    <name type="common">Pomegranate</name>
    <dbReference type="NCBI Taxonomy" id="22663"/>
    <lineage>
        <taxon>Eukaryota</taxon>
        <taxon>Viridiplantae</taxon>
        <taxon>Streptophyta</taxon>
        <taxon>Embryophyta</taxon>
        <taxon>Tracheophyta</taxon>
        <taxon>Spermatophyta</taxon>
        <taxon>Magnoliopsida</taxon>
        <taxon>eudicotyledons</taxon>
        <taxon>Gunneridae</taxon>
        <taxon>Pentapetalae</taxon>
        <taxon>rosids</taxon>
        <taxon>malvids</taxon>
        <taxon>Myrtales</taxon>
        <taxon>Lythraceae</taxon>
        <taxon>Punica</taxon>
    </lineage>
</organism>
<dbReference type="InterPro" id="IPR058922">
    <property type="entry name" value="WHD_DRP"/>
</dbReference>
<feature type="domain" description="NB-ARC" evidence="6">
    <location>
        <begin position="246"/>
        <end position="412"/>
    </location>
</feature>
<dbReference type="InterPro" id="IPR032675">
    <property type="entry name" value="LRR_dom_sf"/>
</dbReference>
<dbReference type="Pfam" id="PF00931">
    <property type="entry name" value="NB-ARC"/>
    <property type="match status" value="1"/>
</dbReference>
<sequence length="953" mass="108519">MHIHKLHTRYITCLEYFLLIYKCGTFTSTAGPIEANRSSPCRVYSVRIVTLQYRLTPLAVLFSSFQLYSMAEPILQGFTQSLLDKIVSLVAEEVSLAWAIKDELRKLQRTLVSIRVVIADAEQWQFHEHKLRVWLEDLKDVLYDTENVLDEFECEAQRKQVIKHGHMLGKTRHFFSCSNPLAFRLKVGHKIKEIRMRLNEITAEKDAFNLNQQTNFSSGSRSIWRETHSRVNVSEIIGRDRDRDVIVKRLLCPDEDKNPYIVSIVGIGGIGKTALAKLVYNDDRVKLHFDSKIWVCVSEEFDLKIILQKIVKSVAQEPTTIQSIHLLELEQLQAKLQELLQDKKFLLVLDDVWSNNRRQWRELRDLLTGGTTGSSVIMTTRSLEVTYAGGSLYDHKLKGLSQGDSISILKKVLEERHGSMTNPELLEIASQIIDKCGGVPLVVKALGGLFCSNPNIRYWRSIVDEGILAMLHEEGDILPIIRLSYDHLPVYLKRLFAFCSLFPKDYVFNNLELREYWKASGLISTSHNNPEETCHHFIKELFARSFFQDFEEHGQIFTFKMHDIVHDLALSIAQNEYLALNSDTASISDRVRHLSFFARSNNPLVRMPQNLKQAKKLQTLLSLERAGDARLPKEFLKACISNCKYLRVLDLGGLIFELLPSDIDSLKHLRYLDLSRNPKIKRLPKSICNLQSLQYLFFNGCENLEELPRDMWKLINLRTLGIMTKEKSLKNSGIEHLKSLRELWIGGCNNLETLFEGINMEGLASLHLLSICNCESLTSIPMSSLKFLTSLEVLTILNCRKLHLSMEEEIFFSCLRTLVFIGLPKMLTFPKWVQGAGNTLQSLSIRNCQQLGLLPEWLHKLSCLEALGILGCDGISTLPDGVQDLTALRVLRISNCSELGGRCRPNGPDWHKIAHIPDIEIDGEKVGTSCITVAGSGFRSFHRVLQATSVVGS</sequence>
<dbReference type="InterPro" id="IPR002182">
    <property type="entry name" value="NB-ARC"/>
</dbReference>
<evidence type="ECO:0000259" key="6">
    <source>
        <dbReference type="Pfam" id="PF00931"/>
    </source>
</evidence>
<evidence type="ECO:0000259" key="9">
    <source>
        <dbReference type="Pfam" id="PF23598"/>
    </source>
</evidence>
<dbReference type="GO" id="GO:0043531">
    <property type="term" value="F:ADP binding"/>
    <property type="evidence" value="ECO:0007669"/>
    <property type="project" value="InterPro"/>
</dbReference>
<dbReference type="CDD" id="cd14798">
    <property type="entry name" value="RX-CC_like"/>
    <property type="match status" value="1"/>
</dbReference>
<feature type="coiled-coil region" evidence="5">
    <location>
        <begin position="322"/>
        <end position="349"/>
    </location>
</feature>
<proteinExistence type="predicted"/>
<dbReference type="InterPro" id="IPR055414">
    <property type="entry name" value="LRR_R13L4/SHOC2-like"/>
</dbReference>
<dbReference type="InterPro" id="IPR041118">
    <property type="entry name" value="Rx_N"/>
</dbReference>
<feature type="domain" description="Disease resistance R13L4/SHOC-2-like LRR" evidence="9">
    <location>
        <begin position="639"/>
        <end position="845"/>
    </location>
</feature>
<keyword evidence="2" id="KW-0547">Nucleotide-binding</keyword>
<dbReference type="GeneID" id="116206830"/>
<dbReference type="Gene3D" id="1.10.8.430">
    <property type="entry name" value="Helical domain of apoptotic protease-activating factors"/>
    <property type="match status" value="1"/>
</dbReference>
<gene>
    <name evidence="11 12 13" type="primary">LOC116206830</name>
</gene>
<dbReference type="RefSeq" id="XP_031395504.1">
    <property type="nucleotide sequence ID" value="XM_031539644.1"/>
</dbReference>
<accession>A0A6P8DM81</accession>
<keyword evidence="5" id="KW-0175">Coiled coil</keyword>
<feature type="domain" description="Disease resistance N-terminal" evidence="7">
    <location>
        <begin position="80"/>
        <end position="166"/>
    </location>
</feature>
<evidence type="ECO:0000313" key="10">
    <source>
        <dbReference type="Proteomes" id="UP000515151"/>
    </source>
</evidence>
<dbReference type="Gene3D" id="3.80.10.10">
    <property type="entry name" value="Ribonuclease Inhibitor"/>
    <property type="match status" value="1"/>
</dbReference>
<reference evidence="10" key="1">
    <citation type="journal article" date="2020" name="Plant Biotechnol. J.">
        <title>The pomegranate (Punica granatum L.) draft genome dissects genetic divergence between soft- and hard-seeded cultivars.</title>
        <authorList>
            <person name="Luo X."/>
            <person name="Li H."/>
            <person name="Wu Z."/>
            <person name="Yao W."/>
            <person name="Zhao P."/>
            <person name="Cao D."/>
            <person name="Yu H."/>
            <person name="Li K."/>
            <person name="Poudel K."/>
            <person name="Zhao D."/>
            <person name="Zhang F."/>
            <person name="Xia X."/>
            <person name="Chen L."/>
            <person name="Wang Q."/>
            <person name="Jing D."/>
            <person name="Cao S."/>
        </authorList>
    </citation>
    <scope>NUCLEOTIDE SEQUENCE [LARGE SCALE GENOMIC DNA]</scope>
</reference>
<dbReference type="Gene3D" id="1.10.10.10">
    <property type="entry name" value="Winged helix-like DNA-binding domain superfamily/Winged helix DNA-binding domain"/>
    <property type="match status" value="1"/>
</dbReference>
<evidence type="ECO:0000256" key="3">
    <source>
        <dbReference type="ARBA" id="ARBA00022821"/>
    </source>
</evidence>
<dbReference type="AlphaFoldDB" id="A0A6P8DM81"/>
<dbReference type="RefSeq" id="XP_031395506.1">
    <property type="nucleotide sequence ID" value="XM_031539646.1"/>
</dbReference>
<protein>
    <submittedName>
        <fullName evidence="11 12">Disease resistance protein RGA2-like isoform X1</fullName>
    </submittedName>
</protein>
<dbReference type="Proteomes" id="UP000515151">
    <property type="component" value="Chromosome 5"/>
</dbReference>
<keyword evidence="3" id="KW-0611">Plant defense</keyword>
<dbReference type="Pfam" id="PF18052">
    <property type="entry name" value="Rx_N"/>
    <property type="match status" value="1"/>
</dbReference>
<evidence type="ECO:0000256" key="2">
    <source>
        <dbReference type="ARBA" id="ARBA00022741"/>
    </source>
</evidence>
<keyword evidence="1" id="KW-0677">Repeat</keyword>
<reference evidence="11 12" key="2">
    <citation type="submission" date="2025-04" db="UniProtKB">
        <authorList>
            <consortium name="RefSeq"/>
        </authorList>
    </citation>
    <scope>IDENTIFICATION</scope>
    <source>
        <tissue evidence="11 12">Leaf</tissue>
    </source>
</reference>
<evidence type="ECO:0000256" key="4">
    <source>
        <dbReference type="ARBA" id="ARBA00022840"/>
    </source>
</evidence>
<dbReference type="Gene3D" id="1.20.5.4130">
    <property type="match status" value="1"/>
</dbReference>
<dbReference type="InterPro" id="IPR027417">
    <property type="entry name" value="P-loop_NTPase"/>
</dbReference>
<dbReference type="SUPFAM" id="SSF52058">
    <property type="entry name" value="L domain-like"/>
    <property type="match status" value="1"/>
</dbReference>
<evidence type="ECO:0000256" key="1">
    <source>
        <dbReference type="ARBA" id="ARBA00022737"/>
    </source>
</evidence>
<dbReference type="PANTHER" id="PTHR36766">
    <property type="entry name" value="PLANT BROAD-SPECTRUM MILDEW RESISTANCE PROTEIN RPW8"/>
    <property type="match status" value="1"/>
</dbReference>
<dbReference type="InterPro" id="IPR036388">
    <property type="entry name" value="WH-like_DNA-bd_sf"/>
</dbReference>
<dbReference type="Pfam" id="PF23598">
    <property type="entry name" value="LRR_14"/>
    <property type="match status" value="1"/>
</dbReference>
<dbReference type="InterPro" id="IPR038005">
    <property type="entry name" value="RX-like_CC"/>
</dbReference>
<dbReference type="PRINTS" id="PR00364">
    <property type="entry name" value="DISEASERSIST"/>
</dbReference>
<dbReference type="GO" id="GO:0005524">
    <property type="term" value="F:ATP binding"/>
    <property type="evidence" value="ECO:0007669"/>
    <property type="project" value="UniProtKB-KW"/>
</dbReference>
<dbReference type="InterPro" id="IPR042197">
    <property type="entry name" value="Apaf_helical"/>
</dbReference>
<evidence type="ECO:0000259" key="8">
    <source>
        <dbReference type="Pfam" id="PF23559"/>
    </source>
</evidence>
<dbReference type="GO" id="GO:0051707">
    <property type="term" value="P:response to other organism"/>
    <property type="evidence" value="ECO:0007669"/>
    <property type="project" value="UniProtKB-ARBA"/>
</dbReference>
<evidence type="ECO:0000259" key="7">
    <source>
        <dbReference type="Pfam" id="PF18052"/>
    </source>
</evidence>
<dbReference type="OrthoDB" id="2018467at2759"/>
<dbReference type="SUPFAM" id="SSF52540">
    <property type="entry name" value="P-loop containing nucleoside triphosphate hydrolases"/>
    <property type="match status" value="1"/>
</dbReference>
<evidence type="ECO:0000256" key="5">
    <source>
        <dbReference type="SAM" id="Coils"/>
    </source>
</evidence>
<dbReference type="PANTHER" id="PTHR36766:SF61">
    <property type="entry name" value="NB-ARC DOMAIN DISEASE RESISTANCE PROTEIN"/>
    <property type="match status" value="1"/>
</dbReference>
<dbReference type="RefSeq" id="XP_031395503.1">
    <property type="nucleotide sequence ID" value="XM_031539643.1"/>
</dbReference>
<dbReference type="Gene3D" id="3.40.50.300">
    <property type="entry name" value="P-loop containing nucleotide triphosphate hydrolases"/>
    <property type="match status" value="1"/>
</dbReference>
<dbReference type="GO" id="GO:0006952">
    <property type="term" value="P:defense response"/>
    <property type="evidence" value="ECO:0007669"/>
    <property type="project" value="UniProtKB-KW"/>
</dbReference>
<evidence type="ECO:0000313" key="12">
    <source>
        <dbReference type="RefSeq" id="XP_031395504.1"/>
    </source>
</evidence>
<dbReference type="Pfam" id="PF23559">
    <property type="entry name" value="WHD_DRP"/>
    <property type="match status" value="1"/>
</dbReference>
<keyword evidence="4" id="KW-0067">ATP-binding</keyword>
<evidence type="ECO:0000313" key="11">
    <source>
        <dbReference type="RefSeq" id="XP_031395503.1"/>
    </source>
</evidence>
<dbReference type="FunFam" id="3.40.50.300:FF:001091">
    <property type="entry name" value="Probable disease resistance protein At1g61300"/>
    <property type="match status" value="1"/>
</dbReference>
<feature type="domain" description="Disease resistance protein winged helix" evidence="8">
    <location>
        <begin position="501"/>
        <end position="569"/>
    </location>
</feature>